<sequence>MGKNLRVLDENFATQKAAHRFFYDIRDKYYASKLKISSSREFDLLSDLYSRYCTYTNHLTPGQAIAFYVRDVHRGSGKYGGITQGFVAVFANGEEIEFSAEKAIVSLGNQEAQSKKPN</sequence>
<evidence type="ECO:0000313" key="1">
    <source>
        <dbReference type="EMBL" id="RON55936.1"/>
    </source>
</evidence>
<protein>
    <submittedName>
        <fullName evidence="1">Uncharacterized protein</fullName>
    </submittedName>
</protein>
<comment type="caution">
    <text evidence="1">The sequence shown here is derived from an EMBL/GenBank/DDBJ whole genome shotgun (WGS) entry which is preliminary data.</text>
</comment>
<dbReference type="RefSeq" id="WP_123404639.1">
    <property type="nucleotide sequence ID" value="NZ_MOBP01000005.1"/>
</dbReference>
<dbReference type="AlphaFoldDB" id="A0A423KNG9"/>
<name>A0A423KNG9_9PSED</name>
<dbReference type="Gene3D" id="3.10.450.40">
    <property type="match status" value="1"/>
</dbReference>
<organism evidence="1 2">
    <name type="scientific">Pseudomonas frederiksbergensis</name>
    <dbReference type="NCBI Taxonomy" id="104087"/>
    <lineage>
        <taxon>Bacteria</taxon>
        <taxon>Pseudomonadati</taxon>
        <taxon>Pseudomonadota</taxon>
        <taxon>Gammaproteobacteria</taxon>
        <taxon>Pseudomonadales</taxon>
        <taxon>Pseudomonadaceae</taxon>
        <taxon>Pseudomonas</taxon>
    </lineage>
</organism>
<gene>
    <name evidence="1" type="ORF">BK665_08200</name>
</gene>
<dbReference type="EMBL" id="MOBP01000005">
    <property type="protein sequence ID" value="RON55936.1"/>
    <property type="molecule type" value="Genomic_DNA"/>
</dbReference>
<dbReference type="OrthoDB" id="6629441at2"/>
<dbReference type="Proteomes" id="UP000283627">
    <property type="component" value="Unassembled WGS sequence"/>
</dbReference>
<evidence type="ECO:0000313" key="2">
    <source>
        <dbReference type="Proteomes" id="UP000283627"/>
    </source>
</evidence>
<accession>A0A423KNG9</accession>
<proteinExistence type="predicted"/>
<reference evidence="1 2" key="1">
    <citation type="submission" date="2016-10" db="EMBL/GenBank/DDBJ databases">
        <title>Comparative genome analysis of multiple Pseudomonas spp. focuses on biocontrol and plant growth promoting traits.</title>
        <authorList>
            <person name="Tao X.-Y."/>
            <person name="Taylor C.G."/>
        </authorList>
    </citation>
    <scope>NUCLEOTIDE SEQUENCE [LARGE SCALE GENOMIC DNA]</scope>
    <source>
        <strain evidence="1 2">39A2</strain>
    </source>
</reference>